<dbReference type="AlphaFoldDB" id="A0A0F9G8I6"/>
<comment type="caution">
    <text evidence="1">The sequence shown here is derived from an EMBL/GenBank/DDBJ whole genome shotgun (WGS) entry which is preliminary data.</text>
</comment>
<accession>A0A0F9G8I6</accession>
<proteinExistence type="predicted"/>
<reference evidence="1" key="1">
    <citation type="journal article" date="2015" name="Nature">
        <title>Complex archaea that bridge the gap between prokaryotes and eukaryotes.</title>
        <authorList>
            <person name="Spang A."/>
            <person name="Saw J.H."/>
            <person name="Jorgensen S.L."/>
            <person name="Zaremba-Niedzwiedzka K."/>
            <person name="Martijn J."/>
            <person name="Lind A.E."/>
            <person name="van Eijk R."/>
            <person name="Schleper C."/>
            <person name="Guy L."/>
            <person name="Ettema T.J."/>
        </authorList>
    </citation>
    <scope>NUCLEOTIDE SEQUENCE</scope>
</reference>
<organism evidence="1">
    <name type="scientific">marine sediment metagenome</name>
    <dbReference type="NCBI Taxonomy" id="412755"/>
    <lineage>
        <taxon>unclassified sequences</taxon>
        <taxon>metagenomes</taxon>
        <taxon>ecological metagenomes</taxon>
    </lineage>
</organism>
<name>A0A0F9G8I6_9ZZZZ</name>
<dbReference type="EMBL" id="LAZR01021035">
    <property type="protein sequence ID" value="KKL86706.1"/>
    <property type="molecule type" value="Genomic_DNA"/>
</dbReference>
<gene>
    <name evidence="1" type="ORF">LCGC14_1942050</name>
</gene>
<evidence type="ECO:0000313" key="1">
    <source>
        <dbReference type="EMBL" id="KKL86706.1"/>
    </source>
</evidence>
<protein>
    <submittedName>
        <fullName evidence="1">Uncharacterized protein</fullName>
    </submittedName>
</protein>
<sequence length="297" mass="35374">MVTCNICGTNLQKISKVHINSKFHKDCLKQLILKKIKVLTQSLYSEIQKKGFNLFRAKPSIKYCYSFRDVLNYTDRYKANLIKIYLIDENKPRTEYELISLKNKYKSSCFFTIGAKKLLNDNINNSNLGLEYVKDLLPSLYFSKHKKDGMLLELLFFFLYSFPNKSYLFKGDSLELKNRKNKYIKSLYALGRQNLHSKYNVQEKDINLCFEKIRKFIDYILNEYIIERNEGRYSGYYGILEEVNVIKKKLLLSLNEKENQFENISELEKKVLFFIINIISTITKTEDRRDIYWNDGR</sequence>